<accession>A0AC61NEL2</accession>
<dbReference type="EMBL" id="CP081303">
    <property type="protein sequence ID" value="QZE13956.1"/>
    <property type="molecule type" value="Genomic_DNA"/>
</dbReference>
<organism evidence="1 2">
    <name type="scientific">Halosquirtibacter laminarini</name>
    <dbReference type="NCBI Taxonomy" id="3374600"/>
    <lineage>
        <taxon>Bacteria</taxon>
        <taxon>Pseudomonadati</taxon>
        <taxon>Bacteroidota</taxon>
        <taxon>Bacteroidia</taxon>
        <taxon>Marinilabiliales</taxon>
        <taxon>Prolixibacteraceae</taxon>
        <taxon>Halosquirtibacter</taxon>
    </lineage>
</organism>
<sequence length="585" mass="67578">MMNIIETYFNNFHFLRPYLLWSLLPVSTLLIFIWGKKKNEERWKKSISQHLQSVVIQEGSSTISKTNIYHILILFLGVFAVSGPTFKKIEKPGANIKTKVVIMMDASRSMNCKDIAPTRLQRAQQKVVDLTQANYGASTALIAYAHTAHTAMPFTQDLHIIEEQAKFIKTNIMPIQGTNVEAAYNLCGEWAKNDSIPVTWVVITDNISHKDRVVTEDFIKRNPNIYIEFLLIGTPEGSPIPISKSRFLKDKSGKTIISHLNSQEILEINRNSNVAVQMVTTSKEDIETVVSHIKQRLNFTKDNKTHPTDWNDVGYYLLPFIAFLLLILFRKGNGTQWVILLLPFLTSCSKLNNTSSNIKENIKSYQWEKLWYTPDQLGIKYYRDGDIEQSLKNFEDPMWRGYILYHQNRFEEAATEYAKIQNAEGFVNFGLCMAELKNYSRAKEAFISALDADPNYIPAQKNLKEIQRLIDQKLKNYHEISNDEDRQNGKSQEDETLKENKGDEEEKEGNGKKASPKDNVNPDNKGDDDYQAIDPNQKLDKEDISNKILSQMNNDPSLFLRRKFQYDLTKMKEEDHKEYKTDMPW</sequence>
<keyword evidence="2" id="KW-1185">Reference proteome</keyword>
<evidence type="ECO:0000313" key="1">
    <source>
        <dbReference type="EMBL" id="QZE13956.1"/>
    </source>
</evidence>
<dbReference type="Proteomes" id="UP000826212">
    <property type="component" value="Chromosome"/>
</dbReference>
<protein>
    <submittedName>
        <fullName evidence="1">VWA domain-containing protein</fullName>
    </submittedName>
</protein>
<name>A0AC61NEL2_9BACT</name>
<proteinExistence type="predicted"/>
<gene>
    <name evidence="1" type="ORF">K4L44_15720</name>
</gene>
<evidence type="ECO:0000313" key="2">
    <source>
        <dbReference type="Proteomes" id="UP000826212"/>
    </source>
</evidence>
<reference evidence="1" key="1">
    <citation type="submission" date="2021-08" db="EMBL/GenBank/DDBJ databases">
        <title>Novel anaerobic bacterium isolated from sea squirt in East Sea, Republic of Korea.</title>
        <authorList>
            <person name="Nguyen T.H."/>
            <person name="Li Z."/>
            <person name="Lee Y.-J."/>
            <person name="Ko J."/>
            <person name="Kim S.-G."/>
        </authorList>
    </citation>
    <scope>NUCLEOTIDE SEQUENCE</scope>
    <source>
        <strain evidence="1">KCTC 25031</strain>
    </source>
</reference>